<evidence type="ECO:0000313" key="2">
    <source>
        <dbReference type="Proteomes" id="UP000014500"/>
    </source>
</evidence>
<reference evidence="2" key="1">
    <citation type="submission" date="2011-05" db="EMBL/GenBank/DDBJ databases">
        <authorList>
            <person name="Richards S.R."/>
            <person name="Qu J."/>
            <person name="Jiang H."/>
            <person name="Jhangiani S.N."/>
            <person name="Agravi P."/>
            <person name="Goodspeed R."/>
            <person name="Gross S."/>
            <person name="Mandapat C."/>
            <person name="Jackson L."/>
            <person name="Mathew T."/>
            <person name="Pu L."/>
            <person name="Thornton R."/>
            <person name="Saada N."/>
            <person name="Wilczek-Boney K.B."/>
            <person name="Lee S."/>
            <person name="Kovar C."/>
            <person name="Wu Y."/>
            <person name="Scherer S.E."/>
            <person name="Worley K.C."/>
            <person name="Muzny D.M."/>
            <person name="Gibbs R."/>
        </authorList>
    </citation>
    <scope>NUCLEOTIDE SEQUENCE</scope>
    <source>
        <strain evidence="2">Brora</strain>
    </source>
</reference>
<evidence type="ECO:0000313" key="1">
    <source>
        <dbReference type="EnsemblMetazoa" id="SMAR003580-PA"/>
    </source>
</evidence>
<proteinExistence type="predicted"/>
<dbReference type="Proteomes" id="UP000014500">
    <property type="component" value="Unassembled WGS sequence"/>
</dbReference>
<dbReference type="AlphaFoldDB" id="T1IR94"/>
<sequence>MDYDCGDANMNQSLCSIRKSKMAAIAAPTHRNGIRMECYVLIFEINEGMELNTSLIIVQLSMCLDLHGRSQIFLIGQELTTGVGWYLCFCIIIATKPTLYDSFLLSDVTPALVAQRHVATLNRNSGYSTVMVL</sequence>
<dbReference type="EMBL" id="JH431339">
    <property type="status" value="NOT_ANNOTATED_CDS"/>
    <property type="molecule type" value="Genomic_DNA"/>
</dbReference>
<name>T1IR94_STRMM</name>
<organism evidence="1 2">
    <name type="scientific">Strigamia maritima</name>
    <name type="common">European centipede</name>
    <name type="synonym">Geophilus maritimus</name>
    <dbReference type="NCBI Taxonomy" id="126957"/>
    <lineage>
        <taxon>Eukaryota</taxon>
        <taxon>Metazoa</taxon>
        <taxon>Ecdysozoa</taxon>
        <taxon>Arthropoda</taxon>
        <taxon>Myriapoda</taxon>
        <taxon>Chilopoda</taxon>
        <taxon>Pleurostigmophora</taxon>
        <taxon>Geophilomorpha</taxon>
        <taxon>Linotaeniidae</taxon>
        <taxon>Strigamia</taxon>
    </lineage>
</organism>
<dbReference type="EnsemblMetazoa" id="SMAR003580-RA">
    <property type="protein sequence ID" value="SMAR003580-PA"/>
    <property type="gene ID" value="SMAR003580"/>
</dbReference>
<keyword evidence="2" id="KW-1185">Reference proteome</keyword>
<accession>T1IR94</accession>
<reference evidence="1" key="2">
    <citation type="submission" date="2015-02" db="UniProtKB">
        <authorList>
            <consortium name="EnsemblMetazoa"/>
        </authorList>
    </citation>
    <scope>IDENTIFICATION</scope>
</reference>
<dbReference type="HOGENOM" id="CLU_1909291_0_0_1"/>
<protein>
    <submittedName>
        <fullName evidence="1">Uncharacterized protein</fullName>
    </submittedName>
</protein>